<protein>
    <submittedName>
        <fullName evidence="1">Uncharacterized protein</fullName>
    </submittedName>
</protein>
<dbReference type="RefSeq" id="WP_142261139.1">
    <property type="nucleotide sequence ID" value="NZ_BMPV01000002.1"/>
</dbReference>
<evidence type="ECO:0000313" key="1">
    <source>
        <dbReference type="EMBL" id="TQM77404.1"/>
    </source>
</evidence>
<comment type="caution">
    <text evidence="1">The sequence shown here is derived from an EMBL/GenBank/DDBJ whole genome shotgun (WGS) entry which is preliminary data.</text>
</comment>
<dbReference type="AlphaFoldDB" id="A0A543J3K7"/>
<proteinExistence type="predicted"/>
<name>A0A543J3K7_9ACTN</name>
<keyword evidence="2" id="KW-1185">Reference proteome</keyword>
<evidence type="ECO:0000313" key="2">
    <source>
        <dbReference type="Proteomes" id="UP000319213"/>
    </source>
</evidence>
<gene>
    <name evidence="1" type="ORF">FHX40_4167</name>
</gene>
<dbReference type="OrthoDB" id="5187095at2"/>
<dbReference type="Proteomes" id="UP000319213">
    <property type="component" value="Unassembled WGS sequence"/>
</dbReference>
<accession>A0A543J3K7</accession>
<reference evidence="1 2" key="1">
    <citation type="submission" date="2019-06" db="EMBL/GenBank/DDBJ databases">
        <title>Sequencing the genomes of 1000 actinobacteria strains.</title>
        <authorList>
            <person name="Klenk H.-P."/>
        </authorList>
    </citation>
    <scope>NUCLEOTIDE SEQUENCE [LARGE SCALE GENOMIC DNA]</scope>
    <source>
        <strain evidence="1 2">DSM 43186</strain>
    </source>
</reference>
<sequence length="210" mass="24107">MSGPDPRRRVPHPLMEHVPPHRTALPVRLWRWRTEILLPAGFGTLFQLVSAAAQHGARWLPYLVAGAILALVVARPSRDWLQLRFWCVYVRHRLYRLFAELRLYTRKGRVPLVLWVTPTRRGEKALLLCRAGHSGEAMAERAAEFRAACKAREVRFARHARRPDLVLIELIRRDPLPGDRNPGLEAAFGHEWIPIAPEPDQTPVLDRSRG</sequence>
<dbReference type="EMBL" id="VFPQ01000001">
    <property type="protein sequence ID" value="TQM77404.1"/>
    <property type="molecule type" value="Genomic_DNA"/>
</dbReference>
<organism evidence="1 2">
    <name type="scientific">Thermopolyspora flexuosa</name>
    <dbReference type="NCBI Taxonomy" id="103836"/>
    <lineage>
        <taxon>Bacteria</taxon>
        <taxon>Bacillati</taxon>
        <taxon>Actinomycetota</taxon>
        <taxon>Actinomycetes</taxon>
        <taxon>Streptosporangiales</taxon>
        <taxon>Streptosporangiaceae</taxon>
        <taxon>Thermopolyspora</taxon>
    </lineage>
</organism>